<dbReference type="Pfam" id="PF21821">
    <property type="entry name" value="Dit_like"/>
    <property type="match status" value="1"/>
</dbReference>
<dbReference type="InterPro" id="IPR048494">
    <property type="entry name" value="Dit-like_N"/>
</dbReference>
<dbReference type="RefSeq" id="YP_009030957.1">
    <property type="nucleotide sequence ID" value="NC_024134.1"/>
</dbReference>
<organism evidence="3 4">
    <name type="scientific">Escherichia phage FFH2</name>
    <dbReference type="NCBI Taxonomy" id="1446490"/>
    <lineage>
        <taxon>Viruses</taxon>
        <taxon>Duplodnaviria</taxon>
        <taxon>Heunggongvirae</taxon>
        <taxon>Uroviricota</taxon>
        <taxon>Caudoviricetes</taxon>
        <taxon>Vequintavirinae</taxon>
        <taxon>Vequintavirus</taxon>
        <taxon>Vequintavirus PDX</taxon>
        <taxon>Vequintavirus FFH2</taxon>
    </lineage>
</organism>
<dbReference type="EMBL" id="KJ190158">
    <property type="protein sequence ID" value="AHN83636.1"/>
    <property type="molecule type" value="Genomic_DNA"/>
</dbReference>
<reference evidence="3 4" key="1">
    <citation type="journal article" date="2014" name="Genome Announc.">
        <title>Complete Genome Sequences of Two Escherichia coli O157:H7 Phages Effective in Limiting Contamination of Food Products.</title>
        <authorList>
            <person name="Hong Y."/>
            <person name="Pan Y."/>
            <person name="Harman N.J."/>
            <person name="Ebner P.D."/>
        </authorList>
    </citation>
    <scope>NUCLEOTIDE SEQUENCE [LARGE SCALE GENOMIC DNA]</scope>
</reference>
<accession>A0A023MH14</accession>
<name>A0A023MH14_9CAUD</name>
<proteinExistence type="predicted"/>
<dbReference type="GeneID" id="19486773"/>
<evidence type="ECO:0000256" key="1">
    <source>
        <dbReference type="SAM" id="MobiDB-lite"/>
    </source>
</evidence>
<dbReference type="KEGG" id="vg:19486773"/>
<sequence>MVSECPGEVMPSNIVDEKDLYKPQEVKSPKAEKAEQQTESDVKYTMFVSGLNYGGRNTEMKGKNFTNDLAIIFDQIENYSFKHSVDKTDFAVEDKSTLSDHAVIKDGVFSFTGRVNTSPHIIYEQNYIDRNTDSKNPAASMRPGAALEALTEIINKRQLVSLVTEEKLLENYIITSLSASKSVGEGAAMVFDVELTEFRTFYLNKVVNATVYSNPKKVGKTQQKGAVNDCKNGSNVGNKRDTGAFADTASTNAAEEWQPYKSMMWTDENGVTQSAADWYYQEYGRPSTIVPSEQGNYDKVNGK</sequence>
<protein>
    <recommendedName>
        <fullName evidence="2">Dit-like phage tail protein N-terminal domain-containing protein</fullName>
    </recommendedName>
</protein>
<feature type="domain" description="Dit-like phage tail protein N-terminal" evidence="2">
    <location>
        <begin position="73"/>
        <end position="202"/>
    </location>
</feature>
<evidence type="ECO:0000313" key="4">
    <source>
        <dbReference type="Proteomes" id="UP000026907"/>
    </source>
</evidence>
<feature type="compositionally biased region" description="Basic and acidic residues" evidence="1">
    <location>
        <begin position="15"/>
        <end position="38"/>
    </location>
</feature>
<dbReference type="Proteomes" id="UP000026907">
    <property type="component" value="Segment"/>
</dbReference>
<evidence type="ECO:0000259" key="2">
    <source>
        <dbReference type="Pfam" id="PF21821"/>
    </source>
</evidence>
<feature type="region of interest" description="Disordered" evidence="1">
    <location>
        <begin position="1"/>
        <end position="38"/>
    </location>
</feature>
<evidence type="ECO:0000313" key="3">
    <source>
        <dbReference type="EMBL" id="AHN83636.1"/>
    </source>
</evidence>
<keyword evidence="4" id="KW-1185">Reference proteome</keyword>